<dbReference type="Proteomes" id="UP001161017">
    <property type="component" value="Unassembled WGS sequence"/>
</dbReference>
<name>A0AA43QND8_9LECA</name>
<dbReference type="AlphaFoldDB" id="A0AA43QND8"/>
<feature type="region of interest" description="Disordered" evidence="1">
    <location>
        <begin position="185"/>
        <end position="273"/>
    </location>
</feature>
<proteinExistence type="predicted"/>
<accession>A0AA43QND8</accession>
<feature type="region of interest" description="Disordered" evidence="1">
    <location>
        <begin position="1"/>
        <end position="42"/>
    </location>
</feature>
<dbReference type="InterPro" id="IPR018555">
    <property type="entry name" value="C630.06c-like"/>
</dbReference>
<evidence type="ECO:0000256" key="1">
    <source>
        <dbReference type="SAM" id="MobiDB-lite"/>
    </source>
</evidence>
<dbReference type="Pfam" id="PF09428">
    <property type="entry name" value="DUF2011"/>
    <property type="match status" value="1"/>
</dbReference>
<sequence length="273" mass="31310">MENGRRQSSDVRQARSCDKLSADQESIERTSLEIESSSTNSLEAEDTIADIQLHYQQRLKSLYEIPQDSAQIASATISNHEEYTIVENTQNDDAFEFRLFASDSTKEPAEHTITTSKIRLDSPGSGNDAPGFVLPRRPESLYFAGEATGQKAQDYQYAAVTAEDVLKYATIKWVRSLWADSSPRTIQAPKSTFDPKVRDHPHSATRKRHGKKRRIVLRQRIVQAKEREAKARTSKEESTEAEKEKRNRMNRERKVKRRQKERDRKATERRGDG</sequence>
<reference evidence="2" key="1">
    <citation type="journal article" date="2023" name="Genome Biol. Evol.">
        <title>First Whole Genome Sequence and Flow Cytometry Genome Size Data for the Lichen-Forming Fungus Ramalina farinacea (Ascomycota).</title>
        <authorList>
            <person name="Llewellyn T."/>
            <person name="Mian S."/>
            <person name="Hill R."/>
            <person name="Leitch I.J."/>
            <person name="Gaya E."/>
        </authorList>
    </citation>
    <scope>NUCLEOTIDE SEQUENCE</scope>
    <source>
        <strain evidence="2">LIQ254RAFAR</strain>
    </source>
</reference>
<comment type="caution">
    <text evidence="2">The sequence shown here is derived from an EMBL/GenBank/DDBJ whole genome shotgun (WGS) entry which is preliminary data.</text>
</comment>
<feature type="compositionally biased region" description="Basic and acidic residues" evidence="1">
    <location>
        <begin position="223"/>
        <end position="252"/>
    </location>
</feature>
<evidence type="ECO:0000313" key="3">
    <source>
        <dbReference type="Proteomes" id="UP001161017"/>
    </source>
</evidence>
<protein>
    <submittedName>
        <fullName evidence="2">Uncharacterized protein</fullName>
    </submittedName>
</protein>
<gene>
    <name evidence="2" type="ORF">OHK93_000864</name>
</gene>
<feature type="compositionally biased region" description="Basic and acidic residues" evidence="1">
    <location>
        <begin position="260"/>
        <end position="273"/>
    </location>
</feature>
<dbReference type="EMBL" id="JAPUFD010000010">
    <property type="protein sequence ID" value="MDI1489666.1"/>
    <property type="molecule type" value="Genomic_DNA"/>
</dbReference>
<feature type="compositionally biased region" description="Basic and acidic residues" evidence="1">
    <location>
        <begin position="1"/>
        <end position="32"/>
    </location>
</feature>
<organism evidence="2 3">
    <name type="scientific">Ramalina farinacea</name>
    <dbReference type="NCBI Taxonomy" id="258253"/>
    <lineage>
        <taxon>Eukaryota</taxon>
        <taxon>Fungi</taxon>
        <taxon>Dikarya</taxon>
        <taxon>Ascomycota</taxon>
        <taxon>Pezizomycotina</taxon>
        <taxon>Lecanoromycetes</taxon>
        <taxon>OSLEUM clade</taxon>
        <taxon>Lecanoromycetidae</taxon>
        <taxon>Lecanorales</taxon>
        <taxon>Lecanorineae</taxon>
        <taxon>Ramalinaceae</taxon>
        <taxon>Ramalina</taxon>
    </lineage>
</organism>
<feature type="compositionally biased region" description="Basic residues" evidence="1">
    <location>
        <begin position="203"/>
        <end position="217"/>
    </location>
</feature>
<evidence type="ECO:0000313" key="2">
    <source>
        <dbReference type="EMBL" id="MDI1489666.1"/>
    </source>
</evidence>
<feature type="compositionally biased region" description="Basic and acidic residues" evidence="1">
    <location>
        <begin position="193"/>
        <end position="202"/>
    </location>
</feature>
<feature type="compositionally biased region" description="Polar residues" evidence="1">
    <location>
        <begin position="33"/>
        <end position="42"/>
    </location>
</feature>
<keyword evidence="3" id="KW-1185">Reference proteome</keyword>